<dbReference type="Pfam" id="PF16267">
    <property type="entry name" value="DUF4920"/>
    <property type="match status" value="1"/>
</dbReference>
<reference evidence="3 4" key="1">
    <citation type="submission" date="2016-10" db="EMBL/GenBank/DDBJ databases">
        <authorList>
            <person name="de Groot N.N."/>
        </authorList>
    </citation>
    <scope>NUCLEOTIDE SEQUENCE [LARGE SCALE GENOMIC DNA]</scope>
    <source>
        <strain evidence="3 4">DSM 23581</strain>
    </source>
</reference>
<keyword evidence="2" id="KW-0732">Signal</keyword>
<dbReference type="AlphaFoldDB" id="A0A1H4D8Y6"/>
<dbReference type="Proteomes" id="UP000198820">
    <property type="component" value="Unassembled WGS sequence"/>
</dbReference>
<evidence type="ECO:0000313" key="3">
    <source>
        <dbReference type="EMBL" id="SEA68762.1"/>
    </source>
</evidence>
<organism evidence="3 4">
    <name type="scientific">Psychroflexus halocasei</name>
    <dbReference type="NCBI Taxonomy" id="908615"/>
    <lineage>
        <taxon>Bacteria</taxon>
        <taxon>Pseudomonadati</taxon>
        <taxon>Bacteroidota</taxon>
        <taxon>Flavobacteriia</taxon>
        <taxon>Flavobacteriales</taxon>
        <taxon>Flavobacteriaceae</taxon>
        <taxon>Psychroflexus</taxon>
    </lineage>
</organism>
<dbReference type="RefSeq" id="WP_234953145.1">
    <property type="nucleotide sequence ID" value="NZ_FNQF01000010.1"/>
</dbReference>
<dbReference type="STRING" id="908615.SAMN05421540_11010"/>
<accession>A0A1H4D8Y6</accession>
<sequence length="198" mass="22226">MKKLFLLLITLGLFACADNKSNGSKSSTPEQTLENDQTMSHDSDHSEEEMKAEKGVSQDDIDPNQTDFGANFKEKDVKSNAEMLALYKDMKVGDTLSIQYEAEINSVCQKKGCWVRLKLDDQDESFIKFKDYAFFLPKDAEGRKAVVQGKAYVKEVSVDDLKHFAEDAGKTEEEIAKISEPELTYAFMADGVKLEPKS</sequence>
<evidence type="ECO:0000256" key="2">
    <source>
        <dbReference type="SAM" id="SignalP"/>
    </source>
</evidence>
<evidence type="ECO:0000313" key="4">
    <source>
        <dbReference type="Proteomes" id="UP000198820"/>
    </source>
</evidence>
<protein>
    <recommendedName>
        <fullName evidence="5">DUF4920 domain-containing protein</fullName>
    </recommendedName>
</protein>
<proteinExistence type="predicted"/>
<feature type="region of interest" description="Disordered" evidence="1">
    <location>
        <begin position="19"/>
        <end position="70"/>
    </location>
</feature>
<dbReference type="EMBL" id="FNQF01000010">
    <property type="protein sequence ID" value="SEA68762.1"/>
    <property type="molecule type" value="Genomic_DNA"/>
</dbReference>
<feature type="chain" id="PRO_5011708160" description="DUF4920 domain-containing protein" evidence="2">
    <location>
        <begin position="18"/>
        <end position="198"/>
    </location>
</feature>
<evidence type="ECO:0008006" key="5">
    <source>
        <dbReference type="Google" id="ProtNLM"/>
    </source>
</evidence>
<gene>
    <name evidence="3" type="ORF">SAMN05421540_11010</name>
</gene>
<keyword evidence="4" id="KW-1185">Reference proteome</keyword>
<evidence type="ECO:0000256" key="1">
    <source>
        <dbReference type="SAM" id="MobiDB-lite"/>
    </source>
</evidence>
<feature type="compositionally biased region" description="Polar residues" evidence="1">
    <location>
        <begin position="19"/>
        <end position="38"/>
    </location>
</feature>
<name>A0A1H4D8Y6_9FLAO</name>
<dbReference type="InterPro" id="IPR032577">
    <property type="entry name" value="DUF4920"/>
</dbReference>
<feature type="compositionally biased region" description="Basic and acidic residues" evidence="1">
    <location>
        <begin position="39"/>
        <end position="57"/>
    </location>
</feature>
<dbReference type="PROSITE" id="PS51257">
    <property type="entry name" value="PROKAR_LIPOPROTEIN"/>
    <property type="match status" value="1"/>
</dbReference>
<feature type="signal peptide" evidence="2">
    <location>
        <begin position="1"/>
        <end position="17"/>
    </location>
</feature>